<dbReference type="PROSITE" id="PS50157">
    <property type="entry name" value="ZINC_FINGER_C2H2_2"/>
    <property type="match status" value="4"/>
</dbReference>
<dbReference type="Proteomes" id="UP000595437">
    <property type="component" value="Chromosome 14"/>
</dbReference>
<dbReference type="SUPFAM" id="SSF57667">
    <property type="entry name" value="beta-beta-alpha zinc fingers"/>
    <property type="match status" value="3"/>
</dbReference>
<dbReference type="OrthoDB" id="6343808at2759"/>
<keyword evidence="4 7" id="KW-0863">Zinc-finger</keyword>
<feature type="domain" description="C2H2-type" evidence="8">
    <location>
        <begin position="363"/>
        <end position="390"/>
    </location>
</feature>
<feature type="domain" description="C2H2-type" evidence="8">
    <location>
        <begin position="218"/>
        <end position="241"/>
    </location>
</feature>
<evidence type="ECO:0000313" key="9">
    <source>
        <dbReference type="EMBL" id="QQP39420.1"/>
    </source>
</evidence>
<evidence type="ECO:0000256" key="5">
    <source>
        <dbReference type="ARBA" id="ARBA00022833"/>
    </source>
</evidence>
<keyword evidence="3" id="KW-0677">Repeat</keyword>
<feature type="domain" description="C2H2-type" evidence="8">
    <location>
        <begin position="391"/>
        <end position="419"/>
    </location>
</feature>
<protein>
    <submittedName>
        <fullName evidence="9">LOC100487802 (Silurana)</fullName>
    </submittedName>
</protein>
<dbReference type="EMBL" id="CP045903">
    <property type="protein sequence ID" value="QQP39420.1"/>
    <property type="molecule type" value="Genomic_DNA"/>
</dbReference>
<keyword evidence="6" id="KW-0539">Nucleus</keyword>
<dbReference type="PANTHER" id="PTHR24379:SF121">
    <property type="entry name" value="C2H2-TYPE DOMAIN-CONTAINING PROTEIN"/>
    <property type="match status" value="1"/>
</dbReference>
<dbReference type="GO" id="GO:0008270">
    <property type="term" value="F:zinc ion binding"/>
    <property type="evidence" value="ECO:0007669"/>
    <property type="project" value="UniProtKB-KW"/>
</dbReference>
<evidence type="ECO:0000313" key="10">
    <source>
        <dbReference type="Proteomes" id="UP000595437"/>
    </source>
</evidence>
<dbReference type="Gene3D" id="3.30.160.60">
    <property type="entry name" value="Classic Zinc Finger"/>
    <property type="match status" value="4"/>
</dbReference>
<feature type="domain" description="C2H2-type" evidence="8">
    <location>
        <begin position="334"/>
        <end position="362"/>
    </location>
</feature>
<dbReference type="SMART" id="SM00355">
    <property type="entry name" value="ZnF_C2H2"/>
    <property type="match status" value="6"/>
</dbReference>
<dbReference type="PROSITE" id="PS00028">
    <property type="entry name" value="ZINC_FINGER_C2H2_1"/>
    <property type="match status" value="4"/>
</dbReference>
<name>A0A7T8GXS4_CALRO</name>
<evidence type="ECO:0000256" key="4">
    <source>
        <dbReference type="ARBA" id="ARBA00022771"/>
    </source>
</evidence>
<evidence type="ECO:0000256" key="6">
    <source>
        <dbReference type="ARBA" id="ARBA00023242"/>
    </source>
</evidence>
<dbReference type="InterPro" id="IPR036236">
    <property type="entry name" value="Znf_C2H2_sf"/>
</dbReference>
<dbReference type="AlphaFoldDB" id="A0A7T8GXS4"/>
<dbReference type="GO" id="GO:0005634">
    <property type="term" value="C:nucleus"/>
    <property type="evidence" value="ECO:0007669"/>
    <property type="project" value="UniProtKB-SubCell"/>
</dbReference>
<reference evidence="10" key="1">
    <citation type="submission" date="2021-01" db="EMBL/GenBank/DDBJ databases">
        <title>Caligus Genome Assembly.</title>
        <authorList>
            <person name="Gallardo-Escarate C."/>
        </authorList>
    </citation>
    <scope>NUCLEOTIDE SEQUENCE [LARGE SCALE GENOMIC DNA]</scope>
</reference>
<dbReference type="FunFam" id="3.30.160.60:FF:000145">
    <property type="entry name" value="Zinc finger protein 574"/>
    <property type="match status" value="1"/>
</dbReference>
<evidence type="ECO:0000256" key="1">
    <source>
        <dbReference type="ARBA" id="ARBA00004123"/>
    </source>
</evidence>
<dbReference type="Pfam" id="PF00096">
    <property type="entry name" value="zf-C2H2"/>
    <property type="match status" value="3"/>
</dbReference>
<organism evidence="9 10">
    <name type="scientific">Caligus rogercresseyi</name>
    <name type="common">Sea louse</name>
    <dbReference type="NCBI Taxonomy" id="217165"/>
    <lineage>
        <taxon>Eukaryota</taxon>
        <taxon>Metazoa</taxon>
        <taxon>Ecdysozoa</taxon>
        <taxon>Arthropoda</taxon>
        <taxon>Crustacea</taxon>
        <taxon>Multicrustacea</taxon>
        <taxon>Hexanauplia</taxon>
        <taxon>Copepoda</taxon>
        <taxon>Siphonostomatoida</taxon>
        <taxon>Caligidae</taxon>
        <taxon>Caligus</taxon>
    </lineage>
</organism>
<keyword evidence="2" id="KW-0479">Metal-binding</keyword>
<proteinExistence type="predicted"/>
<keyword evidence="5" id="KW-0862">Zinc</keyword>
<evidence type="ECO:0000256" key="7">
    <source>
        <dbReference type="PROSITE-ProRule" id="PRU00042"/>
    </source>
</evidence>
<dbReference type="InterPro" id="IPR013087">
    <property type="entry name" value="Znf_C2H2_type"/>
</dbReference>
<evidence type="ECO:0000259" key="8">
    <source>
        <dbReference type="PROSITE" id="PS50157"/>
    </source>
</evidence>
<accession>A0A7T8GXS4</accession>
<sequence length="422" mass="48457">MSDLCDDIRSRYDLLSCESVTKKDGSVFILIRSSIVEQSNYLPHLNAVIDSGVVKLLSYHGRILQEEDAKESQILKQLNEGKLFLCLGIQEVSSLIGLSNNIIKSPSIISDLDDSALKDVYSEPSSDGSILYRSRGCSFYMENSLGPCNSCQSFIHSIEGTEGHSFKLDWDSYESNDEESLDNYEDWEATSEAEEVLEGLKPLTHSVKPKKTKDEGPIFCKICLRKFTRQSSLTVHYNIHAKIMNLEESIECPICQDSLRNRRFLNDHIRDVHDVSLSSCSICWEIFPRPELPLHHRLCSRDRICPFCGLKFRFPFELKYHVAGNHDVGGKESVLCELCGKAVPHKQALTKHIRRSHKKSYAFPCHQCPKAFSLNYQLKKHLRIHTKEKPFKCVFCAYCSARKDNVRTHQRRVHKKEPQRRM</sequence>
<comment type="subcellular location">
    <subcellularLocation>
        <location evidence="1">Nucleus</location>
    </subcellularLocation>
</comment>
<keyword evidence="10" id="KW-1185">Reference proteome</keyword>
<evidence type="ECO:0000256" key="2">
    <source>
        <dbReference type="ARBA" id="ARBA00022723"/>
    </source>
</evidence>
<evidence type="ECO:0000256" key="3">
    <source>
        <dbReference type="ARBA" id="ARBA00022737"/>
    </source>
</evidence>
<gene>
    <name evidence="9" type="ORF">FKW44_020298</name>
</gene>
<dbReference type="PANTHER" id="PTHR24379">
    <property type="entry name" value="KRAB AND ZINC FINGER DOMAIN-CONTAINING"/>
    <property type="match status" value="1"/>
</dbReference>